<protein>
    <submittedName>
        <fullName evidence="1">Uncharacterized protein</fullName>
    </submittedName>
</protein>
<dbReference type="Proteomes" id="UP000694393">
    <property type="component" value="Unplaced"/>
</dbReference>
<keyword evidence="2" id="KW-1185">Reference proteome</keyword>
<dbReference type="AlphaFoldDB" id="A0A8C8S6V3"/>
<reference evidence="1" key="2">
    <citation type="submission" date="2025-09" db="UniProtKB">
        <authorList>
            <consortium name="Ensembl"/>
        </authorList>
    </citation>
    <scope>IDENTIFICATION</scope>
</reference>
<organism evidence="1 2">
    <name type="scientific">Pelusios castaneus</name>
    <name type="common">West African mud turtle</name>
    <dbReference type="NCBI Taxonomy" id="367368"/>
    <lineage>
        <taxon>Eukaryota</taxon>
        <taxon>Metazoa</taxon>
        <taxon>Chordata</taxon>
        <taxon>Craniata</taxon>
        <taxon>Vertebrata</taxon>
        <taxon>Euteleostomi</taxon>
        <taxon>Archelosauria</taxon>
        <taxon>Testudinata</taxon>
        <taxon>Testudines</taxon>
        <taxon>Pleurodira</taxon>
        <taxon>Pelomedusidae</taxon>
        <taxon>Pelusios</taxon>
    </lineage>
</organism>
<proteinExistence type="predicted"/>
<dbReference type="PANTHER" id="PTHR20516">
    <property type="entry name" value="TRANSMEMBRANE PROTEIN 114/235 FAMILY MEMBER"/>
    <property type="match status" value="1"/>
</dbReference>
<evidence type="ECO:0000313" key="1">
    <source>
        <dbReference type="Ensembl" id="ENSPCEP00000015629.1"/>
    </source>
</evidence>
<dbReference type="PANTHER" id="PTHR20516:SF1">
    <property type="entry name" value="TRANSMEMBRANE PROTEIN 235"/>
    <property type="match status" value="1"/>
</dbReference>
<dbReference type="InterPro" id="IPR039951">
    <property type="entry name" value="TMEM114/TMEM235"/>
</dbReference>
<dbReference type="Ensembl" id="ENSPCET00000016184.1">
    <property type="protein sequence ID" value="ENSPCEP00000015629.1"/>
    <property type="gene ID" value="ENSPCEG00000012336.1"/>
</dbReference>
<reference evidence="1" key="1">
    <citation type="submission" date="2025-08" db="UniProtKB">
        <authorList>
            <consortium name="Ensembl"/>
        </authorList>
    </citation>
    <scope>IDENTIFICATION</scope>
</reference>
<dbReference type="GO" id="GO:0016324">
    <property type="term" value="C:apical plasma membrane"/>
    <property type="evidence" value="ECO:0007669"/>
    <property type="project" value="TreeGrafter"/>
</dbReference>
<name>A0A8C8S6V3_9SAUR</name>
<accession>A0A8C8S6V3</accession>
<sequence length="220" mass="24093">RAILASEAWQAREGDLLAEGLGAPFPAEGWNSLTSQDVRRQPGPWHWVQRLRESAVWDLGLGWPRQPPLQGSALPCSTQLLLHLGVCWYCRELRPDPALHSLWSQEAGVPSTGGTCLPWPQNAPWHMTSLCPSGAWWCWRGSASISYSGAAFAQTVRLYDQQHISFGWSMALASLSCITEVLATSLLLLTAHVLSLQQATWAKGGGSRGMPLCHLQLLCA</sequence>
<evidence type="ECO:0000313" key="2">
    <source>
        <dbReference type="Proteomes" id="UP000694393"/>
    </source>
</evidence>